<evidence type="ECO:0000259" key="8">
    <source>
        <dbReference type="PROSITE" id="PS50928"/>
    </source>
</evidence>
<dbReference type="GO" id="GO:0055085">
    <property type="term" value="P:transmembrane transport"/>
    <property type="evidence" value="ECO:0007669"/>
    <property type="project" value="InterPro"/>
</dbReference>
<keyword evidence="10" id="KW-1185">Reference proteome</keyword>
<dbReference type="PANTHER" id="PTHR30151">
    <property type="entry name" value="ALKANE SULFONATE ABC TRANSPORTER-RELATED, MEMBRANE SUBUNIT"/>
    <property type="match status" value="1"/>
</dbReference>
<reference evidence="9" key="1">
    <citation type="submission" date="2021-02" db="EMBL/GenBank/DDBJ databases">
        <title>Genome sequence of Rhodospirillales sp. strain TMPK1 isolated from soil.</title>
        <authorList>
            <person name="Nakai R."/>
            <person name="Kusada H."/>
            <person name="Tamaki H."/>
        </authorList>
    </citation>
    <scope>NUCLEOTIDE SEQUENCE</scope>
    <source>
        <strain evidence="9">TMPK1</strain>
    </source>
</reference>
<feature type="transmembrane region" description="Helical" evidence="7">
    <location>
        <begin position="211"/>
        <end position="230"/>
    </location>
</feature>
<feature type="transmembrane region" description="Helical" evidence="7">
    <location>
        <begin position="95"/>
        <end position="115"/>
    </location>
</feature>
<name>A0A8S8XBP8_9PROT</name>
<keyword evidence="6 7" id="KW-0472">Membrane</keyword>
<gene>
    <name evidence="9" type="primary">ssuC</name>
    <name evidence="9" type="ORF">TMPK1_36550</name>
</gene>
<evidence type="ECO:0000256" key="7">
    <source>
        <dbReference type="RuleBase" id="RU363032"/>
    </source>
</evidence>
<evidence type="ECO:0000256" key="6">
    <source>
        <dbReference type="ARBA" id="ARBA00023136"/>
    </source>
</evidence>
<keyword evidence="3" id="KW-1003">Cell membrane</keyword>
<dbReference type="EMBL" id="BOPV01000001">
    <property type="protein sequence ID" value="GIL41418.1"/>
    <property type="molecule type" value="Genomic_DNA"/>
</dbReference>
<dbReference type="CDD" id="cd06261">
    <property type="entry name" value="TM_PBP2"/>
    <property type="match status" value="1"/>
</dbReference>
<evidence type="ECO:0000256" key="5">
    <source>
        <dbReference type="ARBA" id="ARBA00022989"/>
    </source>
</evidence>
<keyword evidence="5 7" id="KW-1133">Transmembrane helix</keyword>
<feature type="transmembrane region" description="Helical" evidence="7">
    <location>
        <begin position="62"/>
        <end position="83"/>
    </location>
</feature>
<evidence type="ECO:0000256" key="1">
    <source>
        <dbReference type="ARBA" id="ARBA00004651"/>
    </source>
</evidence>
<comment type="caution">
    <text evidence="9">The sequence shown here is derived from an EMBL/GenBank/DDBJ whole genome shotgun (WGS) entry which is preliminary data.</text>
</comment>
<protein>
    <submittedName>
        <fullName evidence="9">Putative aliphatic sulfonates transport permease protein SsuC</fullName>
    </submittedName>
</protein>
<feature type="domain" description="ABC transmembrane type-1" evidence="8">
    <location>
        <begin position="55"/>
        <end position="239"/>
    </location>
</feature>
<sequence>MRSSLRALFGLALFFLLWEAVPQLGLLTPILLPPPSSLPAAFLRELKSGALPAALSNSLSHYAIGLLIGVVLGLAVGVLAGLFKPLDETLSWVVRVLRPIPGLAWVPFAIIWFGVSTAGAIFIIAIGVFWIEFFAALAAVQGVERDQIELARAFGFGGWRQRLVKVVLPAATPGILAGIRTSLGQAWMAVVAAELFGVPGLGQRMMQASSLLATDLVLVYMLTIAAMYGMTDVVFNRVSKALLAYRA</sequence>
<accession>A0A8S8XBP8</accession>
<dbReference type="GO" id="GO:0005886">
    <property type="term" value="C:plasma membrane"/>
    <property type="evidence" value="ECO:0007669"/>
    <property type="project" value="UniProtKB-SubCell"/>
</dbReference>
<organism evidence="9 10">
    <name type="scientific">Roseiterribacter gracilis</name>
    <dbReference type="NCBI Taxonomy" id="2812848"/>
    <lineage>
        <taxon>Bacteria</taxon>
        <taxon>Pseudomonadati</taxon>
        <taxon>Pseudomonadota</taxon>
        <taxon>Alphaproteobacteria</taxon>
        <taxon>Rhodospirillales</taxon>
        <taxon>Roseiterribacteraceae</taxon>
        <taxon>Roseiterribacter</taxon>
    </lineage>
</organism>
<dbReference type="SUPFAM" id="SSF161098">
    <property type="entry name" value="MetI-like"/>
    <property type="match status" value="1"/>
</dbReference>
<dbReference type="Gene3D" id="1.10.3720.10">
    <property type="entry name" value="MetI-like"/>
    <property type="match status" value="1"/>
</dbReference>
<evidence type="ECO:0000256" key="3">
    <source>
        <dbReference type="ARBA" id="ARBA00022475"/>
    </source>
</evidence>
<dbReference type="Proteomes" id="UP000681075">
    <property type="component" value="Unassembled WGS sequence"/>
</dbReference>
<keyword evidence="4 7" id="KW-0812">Transmembrane</keyword>
<evidence type="ECO:0000256" key="4">
    <source>
        <dbReference type="ARBA" id="ARBA00022692"/>
    </source>
</evidence>
<dbReference type="Pfam" id="PF00528">
    <property type="entry name" value="BPD_transp_1"/>
    <property type="match status" value="1"/>
</dbReference>
<evidence type="ECO:0000256" key="2">
    <source>
        <dbReference type="ARBA" id="ARBA00022448"/>
    </source>
</evidence>
<dbReference type="InterPro" id="IPR035906">
    <property type="entry name" value="MetI-like_sf"/>
</dbReference>
<keyword evidence="2 7" id="KW-0813">Transport</keyword>
<comment type="similarity">
    <text evidence="7">Belongs to the binding-protein-dependent transport system permease family.</text>
</comment>
<dbReference type="InterPro" id="IPR000515">
    <property type="entry name" value="MetI-like"/>
</dbReference>
<dbReference type="RefSeq" id="WP_420244898.1">
    <property type="nucleotide sequence ID" value="NZ_BOPV01000001.1"/>
</dbReference>
<evidence type="ECO:0000313" key="10">
    <source>
        <dbReference type="Proteomes" id="UP000681075"/>
    </source>
</evidence>
<comment type="subcellular location">
    <subcellularLocation>
        <location evidence="1 7">Cell membrane</location>
        <topology evidence="1 7">Multi-pass membrane protein</topology>
    </subcellularLocation>
</comment>
<feature type="transmembrane region" description="Helical" evidence="7">
    <location>
        <begin position="121"/>
        <end position="140"/>
    </location>
</feature>
<proteinExistence type="inferred from homology"/>
<dbReference type="PROSITE" id="PS50928">
    <property type="entry name" value="ABC_TM1"/>
    <property type="match status" value="1"/>
</dbReference>
<dbReference type="PANTHER" id="PTHR30151:SF38">
    <property type="entry name" value="ALIPHATIC SULFONATES TRANSPORT PERMEASE PROTEIN SSUC-RELATED"/>
    <property type="match status" value="1"/>
</dbReference>
<dbReference type="AlphaFoldDB" id="A0A8S8XBP8"/>
<evidence type="ECO:0000313" key="9">
    <source>
        <dbReference type="EMBL" id="GIL41418.1"/>
    </source>
</evidence>